<sequence length="111" mass="12641">ANQMLLDGYPIFPNHLEKLLTAITVTQENNMTIHTFKISGFYSQAPTEDHPLQQLATKALQKVEKLQLIDSPAIMPFINQLSLLYLQFSITLSWQTISYLLPLLKNTYSST</sequence>
<organism evidence="1 2">
    <name type="scientific">Aspergillus novofumigatus (strain IBT 16806)</name>
    <dbReference type="NCBI Taxonomy" id="1392255"/>
    <lineage>
        <taxon>Eukaryota</taxon>
        <taxon>Fungi</taxon>
        <taxon>Dikarya</taxon>
        <taxon>Ascomycota</taxon>
        <taxon>Pezizomycotina</taxon>
        <taxon>Eurotiomycetes</taxon>
        <taxon>Eurotiomycetidae</taxon>
        <taxon>Eurotiales</taxon>
        <taxon>Aspergillaceae</taxon>
        <taxon>Aspergillus</taxon>
        <taxon>Aspergillus subgen. Fumigati</taxon>
    </lineage>
</organism>
<name>A0A2I1C420_ASPN1</name>
<dbReference type="RefSeq" id="XP_024680926.1">
    <property type="nucleotide sequence ID" value="XM_024822463.1"/>
</dbReference>
<feature type="non-terminal residue" evidence="1">
    <location>
        <position position="1"/>
    </location>
</feature>
<proteinExistence type="predicted"/>
<accession>A0A2I1C420</accession>
<keyword evidence="2" id="KW-1185">Reference proteome</keyword>
<protein>
    <submittedName>
        <fullName evidence="1">Uncharacterized protein</fullName>
    </submittedName>
</protein>
<dbReference type="AlphaFoldDB" id="A0A2I1C420"/>
<dbReference type="STRING" id="1392255.A0A2I1C420"/>
<dbReference type="GeneID" id="36529789"/>
<reference evidence="2" key="1">
    <citation type="journal article" date="2018" name="Proc. Natl. Acad. Sci. U.S.A.">
        <title>Linking secondary metabolites to gene clusters through genome sequencing of six diverse Aspergillus species.</title>
        <authorList>
            <person name="Kaerboelling I."/>
            <person name="Vesth T.C."/>
            <person name="Frisvad J.C."/>
            <person name="Nybo J.L."/>
            <person name="Theobald S."/>
            <person name="Kuo A."/>
            <person name="Bowyer P."/>
            <person name="Matsuda Y."/>
            <person name="Mondo S."/>
            <person name="Lyhne E.K."/>
            <person name="Kogle M.E."/>
            <person name="Clum A."/>
            <person name="Lipzen A."/>
            <person name="Salamov A."/>
            <person name="Ngan C.Y."/>
            <person name="Daum C."/>
            <person name="Chiniquy J."/>
            <person name="Barry K."/>
            <person name="LaButti K."/>
            <person name="Haridas S."/>
            <person name="Simmons B.A."/>
            <person name="Magnuson J.K."/>
            <person name="Mortensen U.H."/>
            <person name="Larsen T.O."/>
            <person name="Grigoriev I.V."/>
            <person name="Baker S.E."/>
            <person name="Andersen M.R."/>
        </authorList>
    </citation>
    <scope>NUCLEOTIDE SEQUENCE [LARGE SCALE GENOMIC DNA]</scope>
    <source>
        <strain evidence="2">IBT 16806</strain>
    </source>
</reference>
<comment type="caution">
    <text evidence="1">The sequence shown here is derived from an EMBL/GenBank/DDBJ whole genome shotgun (WGS) entry which is preliminary data.</text>
</comment>
<dbReference type="OrthoDB" id="4510091at2759"/>
<evidence type="ECO:0000313" key="2">
    <source>
        <dbReference type="Proteomes" id="UP000234474"/>
    </source>
</evidence>
<gene>
    <name evidence="1" type="ORF">P174DRAFT_372900</name>
</gene>
<dbReference type="VEuPathDB" id="FungiDB:P174DRAFT_372900"/>
<evidence type="ECO:0000313" key="1">
    <source>
        <dbReference type="EMBL" id="PKX92331.1"/>
    </source>
</evidence>
<dbReference type="EMBL" id="MSZS01000005">
    <property type="protein sequence ID" value="PKX92331.1"/>
    <property type="molecule type" value="Genomic_DNA"/>
</dbReference>
<dbReference type="Proteomes" id="UP000234474">
    <property type="component" value="Unassembled WGS sequence"/>
</dbReference>